<evidence type="ECO:0000256" key="1">
    <source>
        <dbReference type="SAM" id="MobiDB-lite"/>
    </source>
</evidence>
<dbReference type="HOGENOM" id="CLU_1497684_0_0_1"/>
<feature type="region of interest" description="Disordered" evidence="1">
    <location>
        <begin position="1"/>
        <end position="51"/>
    </location>
</feature>
<evidence type="ECO:0000313" key="2">
    <source>
        <dbReference type="EMBL" id="EDS28678.1"/>
    </source>
</evidence>
<sequence>MASTAGGARPLTVKEKEGVASTTWNARKIPGLQKTTGRHEASRTSSTGRSSMTNAFGVVKNITNNNMESSEAITTGTRGHTALVTGWPRGGLSRAILFNQLESYAAKVNKHFPPLCHVVTTPDIVSVFRVTCPGDDPSRKFPRGWWKPPNSWVRVSEKCPQCRAGAHCRSTQPLIVTQRA</sequence>
<reference evidence="2" key="1">
    <citation type="submission" date="2007-03" db="EMBL/GenBank/DDBJ databases">
        <title>Annotation of Culex pipiens quinquefasciatus.</title>
        <authorList>
            <consortium name="The Broad Institute Genome Sequencing Platform"/>
            <person name="Atkinson P.W."/>
            <person name="Hemingway J."/>
            <person name="Christensen B.M."/>
            <person name="Higgs S."/>
            <person name="Kodira C."/>
            <person name="Hannick L."/>
            <person name="Megy K."/>
            <person name="O'Leary S."/>
            <person name="Pearson M."/>
            <person name="Haas B.J."/>
            <person name="Mauceli E."/>
            <person name="Wortman J.R."/>
            <person name="Lee N.H."/>
            <person name="Guigo R."/>
            <person name="Stanke M."/>
            <person name="Alvarado L."/>
            <person name="Amedeo P."/>
            <person name="Antoine C.H."/>
            <person name="Arensburger P."/>
            <person name="Bidwell S.L."/>
            <person name="Crawford M."/>
            <person name="Camaro F."/>
            <person name="Devon K."/>
            <person name="Engels R."/>
            <person name="Hammond M."/>
            <person name="Howarth C."/>
            <person name="Koehrsen M."/>
            <person name="Lawson D."/>
            <person name="Montgomery P."/>
            <person name="Nene V."/>
            <person name="Nusbaum C."/>
            <person name="Puiu D."/>
            <person name="Romero-Severson J."/>
            <person name="Severson D.W."/>
            <person name="Shumway M."/>
            <person name="Sisk P."/>
            <person name="Stolte C."/>
            <person name="Zeng Q."/>
            <person name="Eisenstadt E."/>
            <person name="Fraser-Liggett C."/>
            <person name="Strausberg R."/>
            <person name="Galagan J."/>
            <person name="Birren B."/>
            <person name="Collins F.H."/>
        </authorList>
    </citation>
    <scope>NUCLEOTIDE SEQUENCE [LARGE SCALE GENOMIC DNA]</scope>
    <source>
        <strain evidence="2">JHB</strain>
    </source>
</reference>
<accession>B0W2D2</accession>
<dbReference type="Proteomes" id="UP000002320">
    <property type="component" value="Unassembled WGS sequence"/>
</dbReference>
<name>B0W2D2_CULQU</name>
<gene>
    <name evidence="3" type="primary">6032192</name>
    <name evidence="2" type="ORF">CpipJ_CPIJ001166</name>
</gene>
<protein>
    <submittedName>
        <fullName evidence="2 3">Uncharacterized protein</fullName>
    </submittedName>
</protein>
<dbReference type="KEGG" id="cqu:CpipJ_CPIJ001166"/>
<reference evidence="3" key="2">
    <citation type="submission" date="2020-05" db="UniProtKB">
        <authorList>
            <consortium name="EnsemblMetazoa"/>
        </authorList>
    </citation>
    <scope>IDENTIFICATION</scope>
    <source>
        <strain evidence="3">JHB</strain>
    </source>
</reference>
<proteinExistence type="predicted"/>
<dbReference type="EMBL" id="DS231826">
    <property type="protein sequence ID" value="EDS28678.1"/>
    <property type="molecule type" value="Genomic_DNA"/>
</dbReference>
<dbReference type="EnsemblMetazoa" id="CPIJ001166-RA">
    <property type="protein sequence ID" value="CPIJ001166-PA"/>
    <property type="gene ID" value="CPIJ001166"/>
</dbReference>
<dbReference type="InParanoid" id="B0W2D2"/>
<dbReference type="AlphaFoldDB" id="B0W2D2"/>
<evidence type="ECO:0000313" key="3">
    <source>
        <dbReference type="EnsemblMetazoa" id="CPIJ001166-PA"/>
    </source>
</evidence>
<keyword evidence="4" id="KW-1185">Reference proteome</keyword>
<evidence type="ECO:0000313" key="4">
    <source>
        <dbReference type="Proteomes" id="UP000002320"/>
    </source>
</evidence>
<dbReference type="VEuPathDB" id="VectorBase:CPIJ001166"/>
<organism>
    <name type="scientific">Culex quinquefasciatus</name>
    <name type="common">Southern house mosquito</name>
    <name type="synonym">Culex pungens</name>
    <dbReference type="NCBI Taxonomy" id="7176"/>
    <lineage>
        <taxon>Eukaryota</taxon>
        <taxon>Metazoa</taxon>
        <taxon>Ecdysozoa</taxon>
        <taxon>Arthropoda</taxon>
        <taxon>Hexapoda</taxon>
        <taxon>Insecta</taxon>
        <taxon>Pterygota</taxon>
        <taxon>Neoptera</taxon>
        <taxon>Endopterygota</taxon>
        <taxon>Diptera</taxon>
        <taxon>Nematocera</taxon>
        <taxon>Culicoidea</taxon>
        <taxon>Culicidae</taxon>
        <taxon>Culicinae</taxon>
        <taxon>Culicini</taxon>
        <taxon>Culex</taxon>
        <taxon>Culex</taxon>
    </lineage>
</organism>